<dbReference type="EMBL" id="CM042882">
    <property type="protein sequence ID" value="KAI4383643.1"/>
    <property type="molecule type" value="Genomic_DNA"/>
</dbReference>
<protein>
    <submittedName>
        <fullName evidence="1">Uncharacterized protein</fullName>
    </submittedName>
</protein>
<name>A0ACB9S1Z0_9MYRT</name>
<proteinExistence type="predicted"/>
<evidence type="ECO:0000313" key="1">
    <source>
        <dbReference type="EMBL" id="KAI4383643.1"/>
    </source>
</evidence>
<evidence type="ECO:0000313" key="2">
    <source>
        <dbReference type="Proteomes" id="UP001057402"/>
    </source>
</evidence>
<comment type="caution">
    <text evidence="1">The sequence shown here is derived from an EMBL/GenBank/DDBJ whole genome shotgun (WGS) entry which is preliminary data.</text>
</comment>
<dbReference type="Proteomes" id="UP001057402">
    <property type="component" value="Chromosome 3"/>
</dbReference>
<reference evidence="2" key="1">
    <citation type="journal article" date="2023" name="Front. Plant Sci.">
        <title>Chromosomal-level genome assembly of Melastoma candidum provides insights into trichome evolution.</title>
        <authorList>
            <person name="Zhong Y."/>
            <person name="Wu W."/>
            <person name="Sun C."/>
            <person name="Zou P."/>
            <person name="Liu Y."/>
            <person name="Dai S."/>
            <person name="Zhou R."/>
        </authorList>
    </citation>
    <scope>NUCLEOTIDE SEQUENCE [LARGE SCALE GENOMIC DNA]</scope>
</reference>
<gene>
    <name evidence="1" type="ORF">MLD38_009455</name>
</gene>
<keyword evidence="2" id="KW-1185">Reference proteome</keyword>
<sequence>MACLRAMSLLMFVLAVVSSAAEQENRTAASGGLFSSTAKEEADLLRKEEPAILDDGDDIDGGFSSLDGMLRWAIGHSDPTKLKETAQDVQMMPSGELKKRQMELKELMEKMKMPSDAHLMQIAIDDLNNTSSSLEDRQRALQELLILVESRDNANDLNKLGGSCRVQKQVLELGTLAKLMMMVKSEFVEEAIKALHAVSAVVRNNLSGQELFYAEAGDLIIQDILSNSTVDVRLQRKAVFLVGYLAECQSEAANEEELPLFRNRKFLKSVVDLMSSSSDLDVQGKALVAVKNLLLLRSTDAQAFKEFCGLDMALERMRQQRLDHLREEEFQKDYAADVEFLVRDVELTLRKKVGIV</sequence>
<accession>A0ACB9S1Z0</accession>
<organism evidence="1 2">
    <name type="scientific">Melastoma candidum</name>
    <dbReference type="NCBI Taxonomy" id="119954"/>
    <lineage>
        <taxon>Eukaryota</taxon>
        <taxon>Viridiplantae</taxon>
        <taxon>Streptophyta</taxon>
        <taxon>Embryophyta</taxon>
        <taxon>Tracheophyta</taxon>
        <taxon>Spermatophyta</taxon>
        <taxon>Magnoliopsida</taxon>
        <taxon>eudicotyledons</taxon>
        <taxon>Gunneridae</taxon>
        <taxon>Pentapetalae</taxon>
        <taxon>rosids</taxon>
        <taxon>malvids</taxon>
        <taxon>Myrtales</taxon>
        <taxon>Melastomataceae</taxon>
        <taxon>Melastomatoideae</taxon>
        <taxon>Melastomateae</taxon>
        <taxon>Melastoma</taxon>
    </lineage>
</organism>